<dbReference type="AlphaFoldDB" id="A0AA88D3P1"/>
<protein>
    <submittedName>
        <fullName evidence="1">Uncharacterized protein</fullName>
    </submittedName>
</protein>
<reference evidence="1" key="1">
    <citation type="submission" date="2023-07" db="EMBL/GenBank/DDBJ databases">
        <title>draft genome sequence of fig (Ficus carica).</title>
        <authorList>
            <person name="Takahashi T."/>
            <person name="Nishimura K."/>
        </authorList>
    </citation>
    <scope>NUCLEOTIDE SEQUENCE</scope>
</reference>
<gene>
    <name evidence="1" type="ORF">TIFTF001_014074</name>
</gene>
<keyword evidence="2" id="KW-1185">Reference proteome</keyword>
<dbReference type="EMBL" id="BTGU01000019">
    <property type="protein sequence ID" value="GMN44873.1"/>
    <property type="molecule type" value="Genomic_DNA"/>
</dbReference>
<evidence type="ECO:0000313" key="1">
    <source>
        <dbReference type="EMBL" id="GMN44873.1"/>
    </source>
</evidence>
<name>A0AA88D3P1_FICCA</name>
<accession>A0AA88D3P1</accession>
<evidence type="ECO:0000313" key="2">
    <source>
        <dbReference type="Proteomes" id="UP001187192"/>
    </source>
</evidence>
<organism evidence="1 2">
    <name type="scientific">Ficus carica</name>
    <name type="common">Common fig</name>
    <dbReference type="NCBI Taxonomy" id="3494"/>
    <lineage>
        <taxon>Eukaryota</taxon>
        <taxon>Viridiplantae</taxon>
        <taxon>Streptophyta</taxon>
        <taxon>Embryophyta</taxon>
        <taxon>Tracheophyta</taxon>
        <taxon>Spermatophyta</taxon>
        <taxon>Magnoliopsida</taxon>
        <taxon>eudicotyledons</taxon>
        <taxon>Gunneridae</taxon>
        <taxon>Pentapetalae</taxon>
        <taxon>rosids</taxon>
        <taxon>fabids</taxon>
        <taxon>Rosales</taxon>
        <taxon>Moraceae</taxon>
        <taxon>Ficeae</taxon>
        <taxon>Ficus</taxon>
    </lineage>
</organism>
<dbReference type="Gramene" id="FCD_00034058-RA">
    <property type="protein sequence ID" value="FCD_00034058-RA:cds"/>
    <property type="gene ID" value="FCD_00034058"/>
</dbReference>
<dbReference type="Proteomes" id="UP001187192">
    <property type="component" value="Unassembled WGS sequence"/>
</dbReference>
<sequence>MEYVSINCVTSPPRTTAVSLTKEAKSYRTTALKSTITSLHQTPLSSHRDPAIAL</sequence>
<comment type="caution">
    <text evidence="1">The sequence shown here is derived from an EMBL/GenBank/DDBJ whole genome shotgun (WGS) entry which is preliminary data.</text>
</comment>
<proteinExistence type="predicted"/>